<evidence type="ECO:0000313" key="2">
    <source>
        <dbReference type="Proteomes" id="UP001374803"/>
    </source>
</evidence>
<protein>
    <submittedName>
        <fullName evidence="1">Uncharacterized protein</fullName>
    </submittedName>
</protein>
<sequence length="64" mass="7045">MLKTLSFSKQECGKRATPGPWRSFTSVAHHRIFGVLGSLASAGDFSAIIEWHMESVLACSEEFT</sequence>
<dbReference type="RefSeq" id="WP_394835868.1">
    <property type="nucleotide sequence ID" value="NZ_CP089929.1"/>
</dbReference>
<accession>A0ABZ2L5J6</accession>
<evidence type="ECO:0000313" key="1">
    <source>
        <dbReference type="EMBL" id="WXB06218.1"/>
    </source>
</evidence>
<dbReference type="Proteomes" id="UP001374803">
    <property type="component" value="Chromosome"/>
</dbReference>
<proteinExistence type="predicted"/>
<keyword evidence="2" id="KW-1185">Reference proteome</keyword>
<reference evidence="1" key="1">
    <citation type="submission" date="2021-12" db="EMBL/GenBank/DDBJ databases">
        <title>Discovery of the Pendulisporaceae a myxobacterial family with distinct sporulation behavior and unique specialized metabolism.</title>
        <authorList>
            <person name="Garcia R."/>
            <person name="Popoff A."/>
            <person name="Bader C.D."/>
            <person name="Loehr J."/>
            <person name="Walesch S."/>
            <person name="Walt C."/>
            <person name="Boldt J."/>
            <person name="Bunk B."/>
            <person name="Haeckl F.J.F.P.J."/>
            <person name="Gunesch A.P."/>
            <person name="Birkelbach J."/>
            <person name="Nuebel U."/>
            <person name="Pietschmann T."/>
            <person name="Bach T."/>
            <person name="Mueller R."/>
        </authorList>
    </citation>
    <scope>NUCLEOTIDE SEQUENCE</scope>
    <source>
        <strain evidence="1">MSr11367</strain>
    </source>
</reference>
<organism evidence="1 2">
    <name type="scientific">Pendulispora rubella</name>
    <dbReference type="NCBI Taxonomy" id="2741070"/>
    <lineage>
        <taxon>Bacteria</taxon>
        <taxon>Pseudomonadati</taxon>
        <taxon>Myxococcota</taxon>
        <taxon>Myxococcia</taxon>
        <taxon>Myxococcales</taxon>
        <taxon>Sorangiineae</taxon>
        <taxon>Pendulisporaceae</taxon>
        <taxon>Pendulispora</taxon>
    </lineage>
</organism>
<name>A0ABZ2L5J6_9BACT</name>
<gene>
    <name evidence="1" type="ORF">LVJ94_03025</name>
</gene>
<dbReference type="EMBL" id="CP089983">
    <property type="protein sequence ID" value="WXB06218.1"/>
    <property type="molecule type" value="Genomic_DNA"/>
</dbReference>